<dbReference type="GO" id="GO:0006310">
    <property type="term" value="P:DNA recombination"/>
    <property type="evidence" value="ECO:0007669"/>
    <property type="project" value="InterPro"/>
</dbReference>
<dbReference type="Gene3D" id="6.10.140.1080">
    <property type="match status" value="1"/>
</dbReference>
<accession>A0AA35G7I2</accession>
<organism evidence="12 13">
    <name type="scientific">Caldinitratiruptor microaerophilus</name>
    <dbReference type="NCBI Taxonomy" id="671077"/>
    <lineage>
        <taxon>Bacteria</taxon>
        <taxon>Bacillati</taxon>
        <taxon>Bacillota</taxon>
        <taxon>Clostridia</taxon>
        <taxon>Eubacteriales</taxon>
        <taxon>Symbiobacteriaceae</taxon>
        <taxon>Caldinitratiruptor</taxon>
    </lineage>
</organism>
<dbReference type="InterPro" id="IPR004604">
    <property type="entry name" value="DNA_recomb/repair_RecN"/>
</dbReference>
<keyword evidence="7 9" id="KW-0234">DNA repair</keyword>
<feature type="coiled-coil region" evidence="10">
    <location>
        <begin position="332"/>
        <end position="401"/>
    </location>
</feature>
<comment type="similarity">
    <text evidence="2 9">Belongs to the RecN family.</text>
</comment>
<comment type="function">
    <text evidence="1 9">May be involved in recombinational repair of damaged DNA.</text>
</comment>
<dbReference type="PIRSF" id="PIRSF003128">
    <property type="entry name" value="RecN"/>
    <property type="match status" value="1"/>
</dbReference>
<dbReference type="CDD" id="cd03241">
    <property type="entry name" value="ABC_RecN"/>
    <property type="match status" value="2"/>
</dbReference>
<dbReference type="PANTHER" id="PTHR11059">
    <property type="entry name" value="DNA REPAIR PROTEIN RECN"/>
    <property type="match status" value="1"/>
</dbReference>
<dbReference type="AlphaFoldDB" id="A0AA35G7I2"/>
<evidence type="ECO:0000256" key="10">
    <source>
        <dbReference type="SAM" id="Coils"/>
    </source>
</evidence>
<dbReference type="PANTHER" id="PTHR11059:SF0">
    <property type="entry name" value="DNA REPAIR PROTEIN RECN"/>
    <property type="match status" value="1"/>
</dbReference>
<dbReference type="Proteomes" id="UP001163687">
    <property type="component" value="Chromosome"/>
</dbReference>
<dbReference type="Gene3D" id="3.40.50.300">
    <property type="entry name" value="P-loop containing nucleotide triphosphate hydrolases"/>
    <property type="match status" value="2"/>
</dbReference>
<evidence type="ECO:0000259" key="11">
    <source>
        <dbReference type="SMART" id="SM00382"/>
    </source>
</evidence>
<name>A0AA35G7I2_9FIRM</name>
<dbReference type="FunFam" id="3.40.50.300:FF:000356">
    <property type="entry name" value="DNA repair protein RecN"/>
    <property type="match status" value="1"/>
</dbReference>
<gene>
    <name evidence="12" type="primary">recN</name>
    <name evidence="12" type="ORF">caldi_09900</name>
</gene>
<protein>
    <recommendedName>
        <fullName evidence="3 9">DNA repair protein RecN</fullName>
    </recommendedName>
    <alternativeName>
        <fullName evidence="8 9">Recombination protein N</fullName>
    </alternativeName>
</protein>
<dbReference type="SUPFAM" id="SSF52540">
    <property type="entry name" value="P-loop containing nucleoside triphosphate hydrolases"/>
    <property type="match status" value="1"/>
</dbReference>
<dbReference type="InterPro" id="IPR003395">
    <property type="entry name" value="RecF/RecN/SMC_N"/>
</dbReference>
<evidence type="ECO:0000256" key="1">
    <source>
        <dbReference type="ARBA" id="ARBA00003618"/>
    </source>
</evidence>
<dbReference type="EMBL" id="AP025628">
    <property type="protein sequence ID" value="BDG59900.1"/>
    <property type="molecule type" value="Genomic_DNA"/>
</dbReference>
<sequence>MLVEIAIEQFALIDRVRLQFGPGLNVLTGETGAGKSIILDALAASLGGRTPADVVRAGEERAVIEAVLDLSGQPDRVRAALDLGIDIAEDGLLVIHREVARQGRGRILLNGRSVTGAMLRQVGEGAADLHGQHEHQSLLQPHRHLELLDQYGGMLLRSQGHALEVLDRYGGDPLLALRERVAEVHARLQALRAERASLAGDARERARRLDLLHYQKEELDRARLRPGEEEEVEAELRVLAAAGRLRAAAEEAYALLYEGTRGQESAADLLGRVLGLVDEMARTDPAAGAARELLEAASVHVREASRFLADYRERVEDDPARQAALERRLEELAALRRKYGNTVEEMLRYREEVAAEIERLGAAEARAARLDQEIAALGREAEELASRLSEARREAAAALSAQVAREVADLGMPHARFEVAVEPPARRSWEEVGPRGWDRVEFLFSPNPGEPLRPLAKIVSGGEMSRIMLALKVILARVDGVPTLVFDEVDTGLSGRTAQAVAEKLARIAQSRQVLCVTHLPQVAAMADVHFAIRKETDGDRTVTRVERLDEEGRVQEIARMIGGAEVTRLTLENARELIRSAAAWRQALGRGNTSDLAGR</sequence>
<evidence type="ECO:0000256" key="2">
    <source>
        <dbReference type="ARBA" id="ARBA00009441"/>
    </source>
</evidence>
<evidence type="ECO:0000256" key="5">
    <source>
        <dbReference type="ARBA" id="ARBA00022763"/>
    </source>
</evidence>
<dbReference type="Pfam" id="PF02463">
    <property type="entry name" value="SMC_N"/>
    <property type="match status" value="1"/>
</dbReference>
<dbReference type="InterPro" id="IPR003593">
    <property type="entry name" value="AAA+_ATPase"/>
</dbReference>
<reference evidence="12" key="1">
    <citation type="submission" date="2022-03" db="EMBL/GenBank/DDBJ databases">
        <title>Complete genome sequence of Caldinitratiruptor microaerophilus.</title>
        <authorList>
            <person name="Mukaiyama R."/>
            <person name="Nishiyama T."/>
            <person name="Ueda K."/>
        </authorList>
    </citation>
    <scope>NUCLEOTIDE SEQUENCE</scope>
    <source>
        <strain evidence="12">JCM 16183</strain>
    </source>
</reference>
<keyword evidence="5 9" id="KW-0227">DNA damage</keyword>
<evidence type="ECO:0000256" key="3">
    <source>
        <dbReference type="ARBA" id="ARBA00021315"/>
    </source>
</evidence>
<dbReference type="GO" id="GO:0009432">
    <property type="term" value="P:SOS response"/>
    <property type="evidence" value="ECO:0007669"/>
    <property type="project" value="TreeGrafter"/>
</dbReference>
<dbReference type="SMART" id="SM00382">
    <property type="entry name" value="AAA"/>
    <property type="match status" value="1"/>
</dbReference>
<dbReference type="GO" id="GO:0006281">
    <property type="term" value="P:DNA repair"/>
    <property type="evidence" value="ECO:0007669"/>
    <property type="project" value="UniProtKB-KW"/>
</dbReference>
<dbReference type="GO" id="GO:0005524">
    <property type="term" value="F:ATP binding"/>
    <property type="evidence" value="ECO:0007669"/>
    <property type="project" value="UniProtKB-KW"/>
</dbReference>
<dbReference type="KEGG" id="cmic:caldi_09900"/>
<feature type="domain" description="AAA+ ATPase" evidence="11">
    <location>
        <begin position="21"/>
        <end position="537"/>
    </location>
</feature>
<keyword evidence="6" id="KW-0067">ATP-binding</keyword>
<evidence type="ECO:0000256" key="9">
    <source>
        <dbReference type="PIRNR" id="PIRNR003128"/>
    </source>
</evidence>
<dbReference type="GO" id="GO:0043590">
    <property type="term" value="C:bacterial nucleoid"/>
    <property type="evidence" value="ECO:0007669"/>
    <property type="project" value="TreeGrafter"/>
</dbReference>
<proteinExistence type="inferred from homology"/>
<evidence type="ECO:0000256" key="4">
    <source>
        <dbReference type="ARBA" id="ARBA00022741"/>
    </source>
</evidence>
<evidence type="ECO:0000256" key="7">
    <source>
        <dbReference type="ARBA" id="ARBA00023204"/>
    </source>
</evidence>
<keyword evidence="10" id="KW-0175">Coiled coil</keyword>
<evidence type="ECO:0000256" key="8">
    <source>
        <dbReference type="ARBA" id="ARBA00033408"/>
    </source>
</evidence>
<keyword evidence="13" id="KW-1185">Reference proteome</keyword>
<evidence type="ECO:0000313" key="13">
    <source>
        <dbReference type="Proteomes" id="UP001163687"/>
    </source>
</evidence>
<evidence type="ECO:0000256" key="6">
    <source>
        <dbReference type="ARBA" id="ARBA00022840"/>
    </source>
</evidence>
<keyword evidence="4" id="KW-0547">Nucleotide-binding</keyword>
<evidence type="ECO:0000313" key="12">
    <source>
        <dbReference type="EMBL" id="BDG59900.1"/>
    </source>
</evidence>
<dbReference type="InterPro" id="IPR027417">
    <property type="entry name" value="P-loop_NTPase"/>
</dbReference>